<evidence type="ECO:0000256" key="4">
    <source>
        <dbReference type="ARBA" id="ARBA00023002"/>
    </source>
</evidence>
<keyword evidence="4" id="KW-0560">Oxidoreductase</keyword>
<evidence type="ECO:0000259" key="8">
    <source>
        <dbReference type="PROSITE" id="PS51349"/>
    </source>
</evidence>
<evidence type="ECO:0000256" key="1">
    <source>
        <dbReference type="ARBA" id="ARBA00001917"/>
    </source>
</evidence>
<dbReference type="PIRSF" id="PIRSF000138">
    <property type="entry name" value="Al-hdrx_acd_dh"/>
    <property type="match status" value="1"/>
</dbReference>
<dbReference type="CDD" id="cd02809">
    <property type="entry name" value="alpha_hydroxyacid_oxid_FMN"/>
    <property type="match status" value="1"/>
</dbReference>
<keyword evidence="3 7" id="KW-0288">FMN</keyword>
<evidence type="ECO:0000256" key="3">
    <source>
        <dbReference type="ARBA" id="ARBA00022643"/>
    </source>
</evidence>
<dbReference type="InterPro" id="IPR000262">
    <property type="entry name" value="FMN-dep_DH"/>
</dbReference>
<organism evidence="9 10">
    <name type="scientific">Ramlibacter henchirensis</name>
    <dbReference type="NCBI Taxonomy" id="204072"/>
    <lineage>
        <taxon>Bacteria</taxon>
        <taxon>Pseudomonadati</taxon>
        <taxon>Pseudomonadota</taxon>
        <taxon>Betaproteobacteria</taxon>
        <taxon>Burkholderiales</taxon>
        <taxon>Comamonadaceae</taxon>
        <taxon>Ramlibacter</taxon>
    </lineage>
</organism>
<dbReference type="PANTHER" id="PTHR10578">
    <property type="entry name" value="S -2-HYDROXY-ACID OXIDASE-RELATED"/>
    <property type="match status" value="1"/>
</dbReference>
<gene>
    <name evidence="9" type="ORF">EZ313_17125</name>
</gene>
<comment type="caution">
    <text evidence="9">The sequence shown here is derived from an EMBL/GenBank/DDBJ whole genome shotgun (WGS) entry which is preliminary data.</text>
</comment>
<sequence length="396" mass="42872">MRVDDIHSVAAMRAAARRRLPKVVFDFVDGGATRENTLRDNEEAFSRWQFIPRVARDTTKVDVSVQAAGSKWSMPLGIAPTGLAGLLRPDGEILLAKAAARFGVPFCLSTMSVAPMEDVARGAPDCDLWFQLYIITDREKTASLLHRAQAVGCKTLCLALDQPAHGKRWRDLENGWRLPLRKDVRTFMDFATHPSWSLSALFNPVRFGNIDNTQGSFLRSAKKAGHSFDASVTWDDVEAIRAQWKGKLILKGLLSGEDVQHAHEVGADGVIVSNHGGRQLDDVPASIDALDAIRQQAGSSPRLLMDGGVRTGTDILKAVAIGASACMVGRPTLWGLAVGGQAGAERVLEILRNEFMIAVAIAGVRTLDDAASLVRRKPAEIHSPNAPAEHHDSRGG</sequence>
<keyword evidence="2 7" id="KW-0285">Flavoprotein</keyword>
<dbReference type="Pfam" id="PF01070">
    <property type="entry name" value="FMN_dh"/>
    <property type="match status" value="1"/>
</dbReference>
<keyword evidence="10" id="KW-1185">Reference proteome</keyword>
<reference evidence="9 10" key="1">
    <citation type="submission" date="2019-03" db="EMBL/GenBank/DDBJ databases">
        <title>Ramlibacter henchirensis DSM 14656, whole genome shotgun sequence.</title>
        <authorList>
            <person name="Zhang X."/>
            <person name="Feng G."/>
            <person name="Zhu H."/>
        </authorList>
    </citation>
    <scope>NUCLEOTIDE SEQUENCE [LARGE SCALE GENOMIC DNA]</scope>
    <source>
        <strain evidence="9 10">DSM 14656</strain>
    </source>
</reference>
<comment type="similarity">
    <text evidence="5">Belongs to the FMN-dependent alpha-hydroxy acid dehydrogenase family.</text>
</comment>
<dbReference type="PROSITE" id="PS51349">
    <property type="entry name" value="FMN_HYDROXY_ACID_DH_2"/>
    <property type="match status" value="1"/>
</dbReference>
<comment type="cofactor">
    <cofactor evidence="1">
        <name>FMN</name>
        <dbReference type="ChEBI" id="CHEBI:58210"/>
    </cofactor>
</comment>
<evidence type="ECO:0000256" key="6">
    <source>
        <dbReference type="PIRSR" id="PIRSR000138-1"/>
    </source>
</evidence>
<proteinExistence type="inferred from homology"/>
<feature type="binding site" evidence="7">
    <location>
        <position position="131"/>
    </location>
    <ligand>
        <name>FMN</name>
        <dbReference type="ChEBI" id="CHEBI:58210"/>
    </ligand>
</feature>
<dbReference type="PROSITE" id="PS00557">
    <property type="entry name" value="FMN_HYDROXY_ACID_DH_1"/>
    <property type="match status" value="1"/>
</dbReference>
<dbReference type="AlphaFoldDB" id="A0A4Z0BYE5"/>
<evidence type="ECO:0000313" key="9">
    <source>
        <dbReference type="EMBL" id="TFZ02949.1"/>
    </source>
</evidence>
<dbReference type="GO" id="GO:0005886">
    <property type="term" value="C:plasma membrane"/>
    <property type="evidence" value="ECO:0007669"/>
    <property type="project" value="TreeGrafter"/>
</dbReference>
<protein>
    <submittedName>
        <fullName evidence="9">Alpha-hydroxy-acid oxidizing protein</fullName>
    </submittedName>
</protein>
<evidence type="ECO:0000313" key="10">
    <source>
        <dbReference type="Proteomes" id="UP000298180"/>
    </source>
</evidence>
<feature type="binding site" evidence="7">
    <location>
        <position position="275"/>
    </location>
    <ligand>
        <name>glyoxylate</name>
        <dbReference type="ChEBI" id="CHEBI:36655"/>
    </ligand>
</feature>
<dbReference type="EMBL" id="SMLM01000002">
    <property type="protein sequence ID" value="TFZ02949.1"/>
    <property type="molecule type" value="Genomic_DNA"/>
</dbReference>
<dbReference type="InterPro" id="IPR037396">
    <property type="entry name" value="FMN_HAD"/>
</dbReference>
<dbReference type="FunFam" id="3.20.20.70:FF:000029">
    <property type="entry name" value="L-lactate dehydrogenase"/>
    <property type="match status" value="1"/>
</dbReference>
<accession>A0A4Z0BYE5</accession>
<evidence type="ECO:0000256" key="7">
    <source>
        <dbReference type="PIRSR" id="PIRSR000138-2"/>
    </source>
</evidence>
<feature type="binding site" evidence="7">
    <location>
        <position position="168"/>
    </location>
    <ligand>
        <name>glyoxylate</name>
        <dbReference type="ChEBI" id="CHEBI:36655"/>
    </ligand>
</feature>
<feature type="binding site" evidence="7">
    <location>
        <position position="251"/>
    </location>
    <ligand>
        <name>FMN</name>
        <dbReference type="ChEBI" id="CHEBI:58210"/>
    </ligand>
</feature>
<dbReference type="SUPFAM" id="SSF51395">
    <property type="entry name" value="FMN-linked oxidoreductases"/>
    <property type="match status" value="1"/>
</dbReference>
<dbReference type="InterPro" id="IPR013785">
    <property type="entry name" value="Aldolase_TIM"/>
</dbReference>
<feature type="binding site" evidence="7">
    <location>
        <position position="273"/>
    </location>
    <ligand>
        <name>FMN</name>
        <dbReference type="ChEBI" id="CHEBI:58210"/>
    </ligand>
</feature>
<evidence type="ECO:0000256" key="2">
    <source>
        <dbReference type="ARBA" id="ARBA00022630"/>
    </source>
</evidence>
<feature type="binding site" evidence="7">
    <location>
        <position position="133"/>
    </location>
    <ligand>
        <name>glyoxylate</name>
        <dbReference type="ChEBI" id="CHEBI:36655"/>
    </ligand>
</feature>
<feature type="binding site" evidence="7">
    <location>
        <begin position="329"/>
        <end position="330"/>
    </location>
    <ligand>
        <name>FMN</name>
        <dbReference type="ChEBI" id="CHEBI:58210"/>
    </ligand>
</feature>
<evidence type="ECO:0000256" key="5">
    <source>
        <dbReference type="ARBA" id="ARBA00024042"/>
    </source>
</evidence>
<feature type="binding site" evidence="7">
    <location>
        <begin position="306"/>
        <end position="310"/>
    </location>
    <ligand>
        <name>FMN</name>
        <dbReference type="ChEBI" id="CHEBI:58210"/>
    </ligand>
</feature>
<dbReference type="Gene3D" id="3.20.20.70">
    <property type="entry name" value="Aldolase class I"/>
    <property type="match status" value="1"/>
</dbReference>
<dbReference type="RefSeq" id="WP_135264474.1">
    <property type="nucleotide sequence ID" value="NZ_SMLM01000002.1"/>
</dbReference>
<dbReference type="InterPro" id="IPR008259">
    <property type="entry name" value="FMN_hydac_DH_AS"/>
</dbReference>
<feature type="binding site" evidence="7">
    <location>
        <begin position="80"/>
        <end position="82"/>
    </location>
    <ligand>
        <name>FMN</name>
        <dbReference type="ChEBI" id="CHEBI:58210"/>
    </ligand>
</feature>
<dbReference type="OrthoDB" id="9770452at2"/>
<feature type="domain" description="FMN hydroxy acid dehydrogenase" evidence="8">
    <location>
        <begin position="1"/>
        <end position="380"/>
    </location>
</feature>
<dbReference type="InterPro" id="IPR012133">
    <property type="entry name" value="Alpha-hydoxy_acid_DH_FMN"/>
</dbReference>
<feature type="binding site" evidence="7">
    <location>
        <position position="109"/>
    </location>
    <ligand>
        <name>FMN</name>
        <dbReference type="ChEBI" id="CHEBI:58210"/>
    </ligand>
</feature>
<dbReference type="Proteomes" id="UP000298180">
    <property type="component" value="Unassembled WGS sequence"/>
</dbReference>
<dbReference type="GO" id="GO:0004459">
    <property type="term" value="F:L-lactate dehydrogenase (NAD+) activity"/>
    <property type="evidence" value="ECO:0007669"/>
    <property type="project" value="TreeGrafter"/>
</dbReference>
<dbReference type="PANTHER" id="PTHR10578:SF107">
    <property type="entry name" value="2-HYDROXYACID OXIDASE 1"/>
    <property type="match status" value="1"/>
</dbReference>
<dbReference type="GO" id="GO:0009060">
    <property type="term" value="P:aerobic respiration"/>
    <property type="evidence" value="ECO:0007669"/>
    <property type="project" value="TreeGrafter"/>
</dbReference>
<feature type="active site" description="Proton acceptor" evidence="6">
    <location>
        <position position="275"/>
    </location>
</feature>
<feature type="binding site" evidence="7">
    <location>
        <position position="278"/>
    </location>
    <ligand>
        <name>glyoxylate</name>
        <dbReference type="ChEBI" id="CHEBI:36655"/>
    </ligand>
</feature>
<dbReference type="GO" id="GO:0010181">
    <property type="term" value="F:FMN binding"/>
    <property type="evidence" value="ECO:0007669"/>
    <property type="project" value="InterPro"/>
</dbReference>
<name>A0A4Z0BYE5_9BURK</name>